<dbReference type="Pfam" id="PF00480">
    <property type="entry name" value="ROK"/>
    <property type="match status" value="1"/>
</dbReference>
<protein>
    <submittedName>
        <fullName evidence="2">Glucokinase</fullName>
    </submittedName>
</protein>
<dbReference type="PANTHER" id="PTHR18964:SF149">
    <property type="entry name" value="BIFUNCTIONAL UDP-N-ACETYLGLUCOSAMINE 2-EPIMERASE_N-ACETYLMANNOSAMINE KINASE"/>
    <property type="match status" value="1"/>
</dbReference>
<reference evidence="2 3" key="1">
    <citation type="submission" date="2016-10" db="EMBL/GenBank/DDBJ databases">
        <authorList>
            <person name="de Groot N.N."/>
        </authorList>
    </citation>
    <scope>NUCLEOTIDE SEQUENCE [LARGE SCALE GENOMIC DNA]</scope>
    <source>
        <strain evidence="2 3">DSM 21668</strain>
    </source>
</reference>
<dbReference type="EMBL" id="FNGS01000002">
    <property type="protein sequence ID" value="SDL57322.1"/>
    <property type="molecule type" value="Genomic_DNA"/>
</dbReference>
<organism evidence="2 3">
    <name type="scientific">Siphonobacter aquaeclarae</name>
    <dbReference type="NCBI Taxonomy" id="563176"/>
    <lineage>
        <taxon>Bacteria</taxon>
        <taxon>Pseudomonadati</taxon>
        <taxon>Bacteroidota</taxon>
        <taxon>Cytophagia</taxon>
        <taxon>Cytophagales</taxon>
        <taxon>Cytophagaceae</taxon>
        <taxon>Siphonobacter</taxon>
    </lineage>
</organism>
<evidence type="ECO:0000313" key="3">
    <source>
        <dbReference type="Proteomes" id="UP000198901"/>
    </source>
</evidence>
<dbReference type="PANTHER" id="PTHR18964">
    <property type="entry name" value="ROK (REPRESSOR, ORF, KINASE) FAMILY"/>
    <property type="match status" value="1"/>
</dbReference>
<proteinExistence type="inferred from homology"/>
<evidence type="ECO:0000256" key="1">
    <source>
        <dbReference type="ARBA" id="ARBA00006479"/>
    </source>
</evidence>
<dbReference type="Gene3D" id="3.30.420.40">
    <property type="match status" value="2"/>
</dbReference>
<accession>A0A1G9L5T7</accession>
<name>A0A1G9L5T7_9BACT</name>
<dbReference type="AlphaFoldDB" id="A0A1G9L5T7"/>
<dbReference type="InterPro" id="IPR000600">
    <property type="entry name" value="ROK"/>
</dbReference>
<dbReference type="RefSeq" id="WP_093199220.1">
    <property type="nucleotide sequence ID" value="NZ_FNGS01000002.1"/>
</dbReference>
<keyword evidence="2" id="KW-0808">Transferase</keyword>
<dbReference type="CDD" id="cd23763">
    <property type="entry name" value="ASKHA_ATPase_ROK"/>
    <property type="match status" value="1"/>
</dbReference>
<sequence>MKYFLGIEIGGTKLQLFVGDETNQVLEEIRMDVTPDRSGEAIRSRVEASIRELQNAYRFSAVGVGFGGPVDWERGQIIQSHQVDGWGGFDLADWLEDLARCPVSVENDANVAALGEALIGSGKNFETVFYITLGSGVGGGLIQEGAIYHGARPGESEVGHLLMDRSGTTLESVASGWAVDARIRETIAQHPDCALAGLVTGDKEARFLVPAVAEKDPIATTILTDTAENIAFGLSHVVHLFHPEILVLGGGLSLCGETLRQEVETRLAAYVMKAFQPLPRVALAQLREDAVPMGALLMARQKLGRNNFE</sequence>
<dbReference type="STRING" id="563176.SAMN04488090_1278"/>
<dbReference type="InterPro" id="IPR043129">
    <property type="entry name" value="ATPase_NBD"/>
</dbReference>
<keyword evidence="2" id="KW-0418">Kinase</keyword>
<gene>
    <name evidence="2" type="ORF">SAMN04488090_1278</name>
</gene>
<dbReference type="OrthoDB" id="49666at2"/>
<evidence type="ECO:0000313" key="2">
    <source>
        <dbReference type="EMBL" id="SDL57322.1"/>
    </source>
</evidence>
<comment type="similarity">
    <text evidence="1">Belongs to the ROK (NagC/XylR) family.</text>
</comment>
<keyword evidence="3" id="KW-1185">Reference proteome</keyword>
<dbReference type="Proteomes" id="UP000198901">
    <property type="component" value="Unassembled WGS sequence"/>
</dbReference>
<dbReference type="SUPFAM" id="SSF53067">
    <property type="entry name" value="Actin-like ATPase domain"/>
    <property type="match status" value="1"/>
</dbReference>
<dbReference type="GO" id="GO:0016301">
    <property type="term" value="F:kinase activity"/>
    <property type="evidence" value="ECO:0007669"/>
    <property type="project" value="UniProtKB-KW"/>
</dbReference>